<reference evidence="2 3" key="1">
    <citation type="submission" date="2020-04" db="EMBL/GenBank/DDBJ databases">
        <title>Draft Whole-Genome sequence of Marichromatium bheemlicum DSM 18632, type strain.</title>
        <authorList>
            <person name="Kyndt J.A."/>
            <person name="Meyer T.E."/>
        </authorList>
    </citation>
    <scope>NUCLEOTIDE SEQUENCE [LARGE SCALE GENOMIC DNA]</scope>
    <source>
        <strain evidence="2 3">DSM 18632</strain>
    </source>
</reference>
<gene>
    <name evidence="2" type="ORF">HF203_07690</name>
</gene>
<keyword evidence="1" id="KW-0472">Membrane</keyword>
<evidence type="ECO:0000313" key="3">
    <source>
        <dbReference type="Proteomes" id="UP000740754"/>
    </source>
</evidence>
<feature type="transmembrane region" description="Helical" evidence="1">
    <location>
        <begin position="44"/>
        <end position="61"/>
    </location>
</feature>
<evidence type="ECO:0000256" key="1">
    <source>
        <dbReference type="SAM" id="Phobius"/>
    </source>
</evidence>
<dbReference type="Proteomes" id="UP000740754">
    <property type="component" value="Unassembled WGS sequence"/>
</dbReference>
<dbReference type="EMBL" id="JAAXKX010000008">
    <property type="protein sequence ID" value="NKN33103.1"/>
    <property type="molecule type" value="Genomic_DNA"/>
</dbReference>
<proteinExistence type="predicted"/>
<sequence>MTYKSLFDEYGRKAQVLPALLVVLPLLLTSLAVLPGTVSPKETVITMSFGLGVLFWLANIARQAGKRAETTLFPGGLPGKEWLRHQDFTLEMPTKRRYKRFLSERIPDIAFPSPEDEIANPERADETYASAVRWLVENTRDNARVRQELIAYGFRRNLYGLRWWGIGASLLTAIVAAAILWWRHGPSTLTEASDALVPVAISGCILPALWLSTVTPAWVRSAATCYAKALFGFCDLVANPNGACTEDSVAN</sequence>
<feature type="transmembrane region" description="Helical" evidence="1">
    <location>
        <begin position="195"/>
        <end position="219"/>
    </location>
</feature>
<protein>
    <submittedName>
        <fullName evidence="2">Uncharacterized protein</fullName>
    </submittedName>
</protein>
<evidence type="ECO:0000313" key="2">
    <source>
        <dbReference type="EMBL" id="NKN33103.1"/>
    </source>
</evidence>
<name>A0ABX1I6B5_9GAMM</name>
<organism evidence="2 3">
    <name type="scientific">Marichromatium bheemlicum</name>
    <dbReference type="NCBI Taxonomy" id="365339"/>
    <lineage>
        <taxon>Bacteria</taxon>
        <taxon>Pseudomonadati</taxon>
        <taxon>Pseudomonadota</taxon>
        <taxon>Gammaproteobacteria</taxon>
        <taxon>Chromatiales</taxon>
        <taxon>Chromatiaceae</taxon>
        <taxon>Marichromatium</taxon>
    </lineage>
</organism>
<dbReference type="RefSeq" id="WP_168668332.1">
    <property type="nucleotide sequence ID" value="NZ_JAAXKX010000008.1"/>
</dbReference>
<keyword evidence="1" id="KW-0812">Transmembrane</keyword>
<keyword evidence="3" id="KW-1185">Reference proteome</keyword>
<keyword evidence="1" id="KW-1133">Transmembrane helix</keyword>
<comment type="caution">
    <text evidence="2">The sequence shown here is derived from an EMBL/GenBank/DDBJ whole genome shotgun (WGS) entry which is preliminary data.</text>
</comment>
<feature type="transmembrane region" description="Helical" evidence="1">
    <location>
        <begin position="16"/>
        <end position="38"/>
    </location>
</feature>
<accession>A0ABX1I6B5</accession>
<feature type="transmembrane region" description="Helical" evidence="1">
    <location>
        <begin position="163"/>
        <end position="183"/>
    </location>
</feature>